<dbReference type="EMBL" id="JYFN01000010">
    <property type="protein sequence ID" value="KJE23810.1"/>
    <property type="molecule type" value="Genomic_DNA"/>
</dbReference>
<dbReference type="PATRIC" id="fig|1502723.3.peg.6864"/>
<sequence length="123" mass="13438">MASPPDQLAWRRPAVSPDVAFARDGETVAISYTAGTDPDLRMPRAIWFALRAEIRAGDRGAFHRLNAAWTPWTAASGGLAAERDGHVHLRYGYLGSHHIEIPAAVWRQICAAVRTGAINHLTD</sequence>
<keyword evidence="2" id="KW-1185">Reference proteome</keyword>
<name>A0A0D8BIC2_9ACTN</name>
<dbReference type="RefSeq" id="WP_044884521.1">
    <property type="nucleotide sequence ID" value="NZ_JYFN01000010.1"/>
</dbReference>
<evidence type="ECO:0000313" key="1">
    <source>
        <dbReference type="EMBL" id="KJE23810.1"/>
    </source>
</evidence>
<reference evidence="1 2" key="2">
    <citation type="journal article" date="2016" name="Genome Announc.">
        <title>Permanent Draft Genome Sequences for Two Variants of Frankia sp. Strain CpI1, the First Frankia Strain Isolated from Root Nodules of Comptonia peregrina.</title>
        <authorList>
            <person name="Oshone R."/>
            <person name="Hurst S.G.IV."/>
            <person name="Abebe-Akele F."/>
            <person name="Simpson S."/>
            <person name="Morris K."/>
            <person name="Thomas W.K."/>
            <person name="Tisa L.S."/>
        </authorList>
    </citation>
    <scope>NUCLEOTIDE SEQUENCE [LARGE SCALE GENOMIC DNA]</scope>
    <source>
        <strain evidence="2">CpI1-S</strain>
    </source>
</reference>
<dbReference type="AlphaFoldDB" id="A0A0D8BIC2"/>
<accession>A0A0D8BIC2</accession>
<protein>
    <submittedName>
        <fullName evidence="1">Uncharacterized protein</fullName>
    </submittedName>
</protein>
<proteinExistence type="predicted"/>
<gene>
    <name evidence="1" type="ORF">FF36_01743</name>
</gene>
<comment type="caution">
    <text evidence="1">The sequence shown here is derived from an EMBL/GenBank/DDBJ whole genome shotgun (WGS) entry which is preliminary data.</text>
</comment>
<evidence type="ECO:0000313" key="2">
    <source>
        <dbReference type="Proteomes" id="UP000032545"/>
    </source>
</evidence>
<organism evidence="1 2">
    <name type="scientific">Frankia torreyi</name>
    <dbReference type="NCBI Taxonomy" id="1856"/>
    <lineage>
        <taxon>Bacteria</taxon>
        <taxon>Bacillati</taxon>
        <taxon>Actinomycetota</taxon>
        <taxon>Actinomycetes</taxon>
        <taxon>Frankiales</taxon>
        <taxon>Frankiaceae</taxon>
        <taxon>Frankia</taxon>
    </lineage>
</organism>
<reference evidence="2" key="1">
    <citation type="submission" date="2015-02" db="EMBL/GenBank/DDBJ databases">
        <title>Draft Genome of Frankia sp. CpI1-S.</title>
        <authorList>
            <person name="Oshone R.T."/>
            <person name="Ngom M."/>
            <person name="Ghodhbane-Gtari F."/>
            <person name="Gtari M."/>
            <person name="Morris K."/>
            <person name="Thomas K."/>
            <person name="Sen A."/>
            <person name="Tisa L.S."/>
        </authorList>
    </citation>
    <scope>NUCLEOTIDE SEQUENCE [LARGE SCALE GENOMIC DNA]</scope>
    <source>
        <strain evidence="2">CpI1-S</strain>
    </source>
</reference>
<dbReference type="Proteomes" id="UP000032545">
    <property type="component" value="Unassembled WGS sequence"/>
</dbReference>
<dbReference type="OrthoDB" id="3215425at2"/>